<evidence type="ECO:0000259" key="9">
    <source>
        <dbReference type="Pfam" id="PF01979"/>
    </source>
</evidence>
<evidence type="ECO:0000256" key="7">
    <source>
        <dbReference type="PIRSR" id="PIRSR038994-2"/>
    </source>
</evidence>
<dbReference type="PANTHER" id="PTHR11113:SF14">
    <property type="entry name" value="N-ACETYLGLUCOSAMINE-6-PHOSPHATE DEACETYLASE"/>
    <property type="match status" value="1"/>
</dbReference>
<comment type="similarity">
    <text evidence="1 5">Belongs to the metallo-dependent hydrolases superfamily. NagA family.</text>
</comment>
<feature type="active site" description="Proton donor/acceptor" evidence="6">
    <location>
        <position position="270"/>
    </location>
</feature>
<evidence type="ECO:0000256" key="4">
    <source>
        <dbReference type="ARBA" id="ARBA00023277"/>
    </source>
</evidence>
<comment type="cofactor">
    <cofactor evidence="8">
        <name>a divalent metal cation</name>
        <dbReference type="ChEBI" id="CHEBI:60240"/>
    </cofactor>
    <text evidence="8">Binds 1 divalent metal cation per subunit.</text>
</comment>
<dbReference type="STRING" id="1915309.AXG55_04730"/>
<dbReference type="SUPFAM" id="SSF51338">
    <property type="entry name" value="Composite domain of metallo-dependent hydrolases"/>
    <property type="match status" value="1"/>
</dbReference>
<evidence type="ECO:0000256" key="2">
    <source>
        <dbReference type="ARBA" id="ARBA00022723"/>
    </source>
</evidence>
<dbReference type="CDD" id="cd00854">
    <property type="entry name" value="NagA"/>
    <property type="match status" value="1"/>
</dbReference>
<protein>
    <submittedName>
        <fullName evidence="10">N-acetylglucosamine-6-phosphate deacetylase</fullName>
    </submittedName>
</protein>
<dbReference type="InterPro" id="IPR032466">
    <property type="entry name" value="Metal_Hydrolase"/>
</dbReference>
<gene>
    <name evidence="10" type="ORF">AXG55_04730</name>
</gene>
<organism evidence="10 11">
    <name type="scientific">Silvanigrella aquatica</name>
    <dbReference type="NCBI Taxonomy" id="1915309"/>
    <lineage>
        <taxon>Bacteria</taxon>
        <taxon>Pseudomonadati</taxon>
        <taxon>Bdellovibrionota</taxon>
        <taxon>Oligoflexia</taxon>
        <taxon>Silvanigrellales</taxon>
        <taxon>Silvanigrellaceae</taxon>
        <taxon>Silvanigrella</taxon>
    </lineage>
</organism>
<feature type="binding site" evidence="7">
    <location>
        <begin position="303"/>
        <end position="305"/>
    </location>
    <ligand>
        <name>substrate</name>
    </ligand>
</feature>
<feature type="binding site" evidence="8">
    <location>
        <position position="191"/>
    </location>
    <ligand>
        <name>Zn(2+)</name>
        <dbReference type="ChEBI" id="CHEBI:29105"/>
    </ligand>
</feature>
<evidence type="ECO:0000256" key="1">
    <source>
        <dbReference type="ARBA" id="ARBA00010716"/>
    </source>
</evidence>
<feature type="binding site" evidence="7">
    <location>
        <position position="223"/>
    </location>
    <ligand>
        <name>substrate</name>
    </ligand>
</feature>
<dbReference type="Pfam" id="PF01979">
    <property type="entry name" value="Amidohydro_1"/>
    <property type="match status" value="1"/>
</dbReference>
<keyword evidence="3 5" id="KW-0378">Hydrolase</keyword>
<sequence>MFCLANALVFNGEKFLKKKQIYIKDNSIADISSKKNTKKIKEIDLNGNILCPGFIDIQLNGGGGVFFNESQTISGLKQIMQAHLSFGTTSFLPTFITDDNSKIILAINCINKAIQQKIPGILGVHLEGPYLNKDKKGIHPVDFIRTPSEDKIDYLFQLISGIKLITLAPEKINHEFLKKLIKNNFIIFAGHSNATCQQMKDAFSLGVKGITHLFNACSPLGSREPGIVGAALLNDEIWCGIIADGHHVCFDTLKLAFKAKSKRKFILVSDAMAPIGTNLKEFYIGNNKIFVKEGKYLDAAGTLAGSAITVYDALLNIYQNNLASLEETLQMTSTNAAQCLGIDNPQSSIKKGRILPGFDADFVVLEKNTLKIMHVFQEGKLHAM</sequence>
<dbReference type="GO" id="GO:0008448">
    <property type="term" value="F:N-acetylglucosamine-6-phosphate deacetylase activity"/>
    <property type="evidence" value="ECO:0007669"/>
    <property type="project" value="InterPro"/>
</dbReference>
<name>A0A1L4CZ85_9BACT</name>
<dbReference type="PIRSF" id="PIRSF038994">
    <property type="entry name" value="NagA"/>
    <property type="match status" value="1"/>
</dbReference>
<feature type="binding site" evidence="8">
    <location>
        <position position="212"/>
    </location>
    <ligand>
        <name>Zn(2+)</name>
        <dbReference type="ChEBI" id="CHEBI:29105"/>
    </ligand>
</feature>
<dbReference type="KEGG" id="saqi:AXG55_04730"/>
<dbReference type="InterPro" id="IPR006680">
    <property type="entry name" value="Amidohydro-rel"/>
</dbReference>
<dbReference type="GO" id="GO:0006046">
    <property type="term" value="P:N-acetylglucosamine catabolic process"/>
    <property type="evidence" value="ECO:0007669"/>
    <property type="project" value="TreeGrafter"/>
</dbReference>
<dbReference type="GO" id="GO:0046872">
    <property type="term" value="F:metal ion binding"/>
    <property type="evidence" value="ECO:0007669"/>
    <property type="project" value="UniProtKB-KW"/>
</dbReference>
<evidence type="ECO:0000313" key="10">
    <source>
        <dbReference type="EMBL" id="APJ03245.1"/>
    </source>
</evidence>
<feature type="binding site" evidence="7">
    <location>
        <position position="138"/>
    </location>
    <ligand>
        <name>substrate</name>
    </ligand>
</feature>
<dbReference type="OrthoDB" id="9776488at2"/>
<reference evidence="10 11" key="1">
    <citation type="submission" date="2016-10" db="EMBL/GenBank/DDBJ databases">
        <title>Silvanigrella aquatica sp. nov., isolated from a freshwater lake located in the Black Forest, Germany, description of Silvanigrellaceae fam. nov., Silvanigrellales ord. nov., reclassification of the order Bdellovibrionales in the class Oligoflexia, reclassification of the families Bacteriovoracaceae and Halobacteriovoraceae in the new order Bacteriovoracales ord. nov., and reclassification of the family Pseudobacteriovoracaceae in the order Oligoflexiales.</title>
        <authorList>
            <person name="Hahn M.W."/>
            <person name="Schmidt J."/>
            <person name="Koll U."/>
            <person name="Rohde M."/>
            <person name="Verbag S."/>
            <person name="Pitt A."/>
            <person name="Nakai R."/>
            <person name="Naganuma T."/>
            <person name="Lang E."/>
        </authorList>
    </citation>
    <scope>NUCLEOTIDE SEQUENCE [LARGE SCALE GENOMIC DNA]</scope>
    <source>
        <strain evidence="10 11">MWH-Nonnen-W8red</strain>
    </source>
</reference>
<dbReference type="RefSeq" id="WP_148696972.1">
    <property type="nucleotide sequence ID" value="NZ_CP017834.1"/>
</dbReference>
<dbReference type="EMBL" id="CP017834">
    <property type="protein sequence ID" value="APJ03245.1"/>
    <property type="molecule type" value="Genomic_DNA"/>
</dbReference>
<feature type="binding site" evidence="7">
    <location>
        <position position="247"/>
    </location>
    <ligand>
        <name>substrate</name>
    </ligand>
</feature>
<evidence type="ECO:0000256" key="6">
    <source>
        <dbReference type="PIRSR" id="PIRSR038994-1"/>
    </source>
</evidence>
<feature type="binding site" evidence="7">
    <location>
        <begin position="215"/>
        <end position="216"/>
    </location>
    <ligand>
        <name>substrate</name>
    </ligand>
</feature>
<dbReference type="Proteomes" id="UP000184731">
    <property type="component" value="Chromosome"/>
</dbReference>
<dbReference type="Gene3D" id="3.20.20.140">
    <property type="entry name" value="Metal-dependent hydrolases"/>
    <property type="match status" value="1"/>
</dbReference>
<evidence type="ECO:0000256" key="5">
    <source>
        <dbReference type="PIRNR" id="PIRNR038994"/>
    </source>
</evidence>
<accession>A0A1L4CZ85</accession>
<keyword evidence="11" id="KW-1185">Reference proteome</keyword>
<dbReference type="InterPro" id="IPR011059">
    <property type="entry name" value="Metal-dep_hydrolase_composite"/>
</dbReference>
<dbReference type="AlphaFoldDB" id="A0A1L4CZ85"/>
<dbReference type="PANTHER" id="PTHR11113">
    <property type="entry name" value="N-ACETYLGLUCOSAMINE-6-PHOSPHATE DEACETYLASE"/>
    <property type="match status" value="1"/>
</dbReference>
<evidence type="ECO:0000313" key="11">
    <source>
        <dbReference type="Proteomes" id="UP000184731"/>
    </source>
</evidence>
<dbReference type="SUPFAM" id="SSF51556">
    <property type="entry name" value="Metallo-dependent hydrolases"/>
    <property type="match status" value="1"/>
</dbReference>
<dbReference type="InterPro" id="IPR003764">
    <property type="entry name" value="GlcNAc_6-P_deAcase"/>
</dbReference>
<feature type="binding site" evidence="8">
    <location>
        <position position="127"/>
    </location>
    <ligand>
        <name>Zn(2+)</name>
        <dbReference type="ChEBI" id="CHEBI:29105"/>
    </ligand>
</feature>
<feature type="domain" description="Amidohydrolase-related" evidence="9">
    <location>
        <begin position="49"/>
        <end position="368"/>
    </location>
</feature>
<keyword evidence="4 5" id="KW-0119">Carbohydrate metabolism</keyword>
<dbReference type="Gene3D" id="2.30.40.10">
    <property type="entry name" value="Urease, subunit C, domain 1"/>
    <property type="match status" value="1"/>
</dbReference>
<evidence type="ECO:0000256" key="3">
    <source>
        <dbReference type="ARBA" id="ARBA00022801"/>
    </source>
</evidence>
<evidence type="ECO:0000256" key="8">
    <source>
        <dbReference type="PIRSR" id="PIRSR038994-3"/>
    </source>
</evidence>
<proteinExistence type="inferred from homology"/>
<keyword evidence="2 8" id="KW-0479">Metal-binding</keyword>
<dbReference type="NCBIfam" id="TIGR00221">
    <property type="entry name" value="nagA"/>
    <property type="match status" value="1"/>
</dbReference>